<sequence length="70" mass="7464">MISRAGRVAVAMETRLSTTDDAATAAADGGADGASIFNEAAGRFVHHLFSVAVDDDWPVWGRGWVSYPPW</sequence>
<accession>A0A834HLL4</accession>
<proteinExistence type="predicted"/>
<keyword evidence="2" id="KW-1185">Reference proteome</keyword>
<reference evidence="1" key="1">
    <citation type="submission" date="2020-08" db="EMBL/GenBank/DDBJ databases">
        <title>Genome sequencing and assembly of the red palm weevil Rhynchophorus ferrugineus.</title>
        <authorList>
            <person name="Dias G.B."/>
            <person name="Bergman C.M."/>
            <person name="Manee M."/>
        </authorList>
    </citation>
    <scope>NUCLEOTIDE SEQUENCE</scope>
    <source>
        <strain evidence="1">AA-2017</strain>
        <tissue evidence="1">Whole larva</tissue>
    </source>
</reference>
<organism evidence="1 2">
    <name type="scientific">Rhynchophorus ferrugineus</name>
    <name type="common">Red palm weevil</name>
    <name type="synonym">Curculio ferrugineus</name>
    <dbReference type="NCBI Taxonomy" id="354439"/>
    <lineage>
        <taxon>Eukaryota</taxon>
        <taxon>Metazoa</taxon>
        <taxon>Ecdysozoa</taxon>
        <taxon>Arthropoda</taxon>
        <taxon>Hexapoda</taxon>
        <taxon>Insecta</taxon>
        <taxon>Pterygota</taxon>
        <taxon>Neoptera</taxon>
        <taxon>Endopterygota</taxon>
        <taxon>Coleoptera</taxon>
        <taxon>Polyphaga</taxon>
        <taxon>Cucujiformia</taxon>
        <taxon>Curculionidae</taxon>
        <taxon>Dryophthorinae</taxon>
        <taxon>Rhynchophorus</taxon>
    </lineage>
</organism>
<comment type="caution">
    <text evidence="1">The sequence shown here is derived from an EMBL/GenBank/DDBJ whole genome shotgun (WGS) entry which is preliminary data.</text>
</comment>
<gene>
    <name evidence="1" type="ORF">GWI33_023234</name>
</gene>
<dbReference type="EMBL" id="JAACXV010017119">
    <property type="protein sequence ID" value="KAF7264422.1"/>
    <property type="molecule type" value="Genomic_DNA"/>
</dbReference>
<name>A0A834HLL4_RHYFE</name>
<protein>
    <submittedName>
        <fullName evidence="1">Uncharacterized protein</fullName>
    </submittedName>
</protein>
<evidence type="ECO:0000313" key="1">
    <source>
        <dbReference type="EMBL" id="KAF7264422.1"/>
    </source>
</evidence>
<dbReference type="Proteomes" id="UP000625711">
    <property type="component" value="Unassembled WGS sequence"/>
</dbReference>
<dbReference type="AlphaFoldDB" id="A0A834HLL4"/>
<evidence type="ECO:0000313" key="2">
    <source>
        <dbReference type="Proteomes" id="UP000625711"/>
    </source>
</evidence>